<gene>
    <name evidence="1" type="ORF">AM493_04355</name>
</gene>
<proteinExistence type="predicted"/>
<dbReference type="AlphaFoldDB" id="A0A0M8MGL1"/>
<protein>
    <submittedName>
        <fullName evidence="1">Uncharacterized protein</fullName>
    </submittedName>
</protein>
<evidence type="ECO:0000313" key="1">
    <source>
        <dbReference type="EMBL" id="KOS05347.1"/>
    </source>
</evidence>
<dbReference type="Proteomes" id="UP000037755">
    <property type="component" value="Unassembled WGS sequence"/>
</dbReference>
<dbReference type="EMBL" id="LIYD01000005">
    <property type="protein sequence ID" value="KOS05347.1"/>
    <property type="molecule type" value="Genomic_DNA"/>
</dbReference>
<name>A0A0M8MGL1_9FLAO</name>
<keyword evidence="2" id="KW-1185">Reference proteome</keyword>
<dbReference type="PATRIC" id="fig|1202724.3.peg.902"/>
<reference evidence="1 2" key="1">
    <citation type="submission" date="2015-08" db="EMBL/GenBank/DDBJ databases">
        <title>Whole genome sequence of Flavobacterium akiainvivens IK-1T, from decaying Wikstroemia oahuensis, an endemic Hawaiian shrub.</title>
        <authorList>
            <person name="Wan X."/>
            <person name="Hou S."/>
            <person name="Saito J."/>
            <person name="Donachie S."/>
        </authorList>
    </citation>
    <scope>NUCLEOTIDE SEQUENCE [LARGE SCALE GENOMIC DNA]</scope>
    <source>
        <strain evidence="1 2">IK-1</strain>
    </source>
</reference>
<organism evidence="1 2">
    <name type="scientific">Flavobacterium akiainvivens</name>
    <dbReference type="NCBI Taxonomy" id="1202724"/>
    <lineage>
        <taxon>Bacteria</taxon>
        <taxon>Pseudomonadati</taxon>
        <taxon>Bacteroidota</taxon>
        <taxon>Flavobacteriia</taxon>
        <taxon>Flavobacteriales</taxon>
        <taxon>Flavobacteriaceae</taxon>
        <taxon>Flavobacterium</taxon>
    </lineage>
</organism>
<accession>A0A0M8MGL1</accession>
<comment type="caution">
    <text evidence="1">The sequence shown here is derived from an EMBL/GenBank/DDBJ whole genome shotgun (WGS) entry which is preliminary data.</text>
</comment>
<sequence length="317" mass="36646">MYNKHTNAAELYIIDNNYTAALNEYQAAFNTGVTFAQDLYNACVCSSKLNDKQKLIALSTQLAKTGVGSNFFKRNTFKKWLDDSDMAAIIKEADTIRQKFQNTTKQYTQGLRTFFIKDSTYNRLRQTKFASEYELPDTLQNLFKENTKNLLAYLETNGFYNEKRIGAKVVNDTLLGPFTQSDIVILHYLEMGNDTATVSAIKHLLLQQLDNGTVKPYQVEAFIILSHGIFEDIGHWNYQIYQCGLYRANKIEHESAINVSRAKYYMDYLEGFEKKIVFHYSRISDFDIRQYIIKSPVHDVDFFNSAYHNIATLVKCN</sequence>
<evidence type="ECO:0000313" key="2">
    <source>
        <dbReference type="Proteomes" id="UP000037755"/>
    </source>
</evidence>